<keyword evidence="1" id="KW-0812">Transmembrane</keyword>
<accession>A0ABV6L2G8</accession>
<keyword evidence="1" id="KW-0472">Membrane</keyword>
<name>A0ABV6L2G8_9SPHI</name>
<protein>
    <submittedName>
        <fullName evidence="2">Uncharacterized protein</fullName>
    </submittedName>
</protein>
<dbReference type="RefSeq" id="WP_377021776.1">
    <property type="nucleotide sequence ID" value="NZ_JBHLTS010000018.1"/>
</dbReference>
<dbReference type="Proteomes" id="UP001589828">
    <property type="component" value="Unassembled WGS sequence"/>
</dbReference>
<feature type="transmembrane region" description="Helical" evidence="1">
    <location>
        <begin position="6"/>
        <end position="23"/>
    </location>
</feature>
<evidence type="ECO:0000313" key="3">
    <source>
        <dbReference type="Proteomes" id="UP001589828"/>
    </source>
</evidence>
<proteinExistence type="predicted"/>
<keyword evidence="1" id="KW-1133">Transmembrane helix</keyword>
<gene>
    <name evidence="2" type="ORF">ACFFGT_06885</name>
</gene>
<organism evidence="2 3">
    <name type="scientific">Mucilaginibacter angelicae</name>
    <dbReference type="NCBI Taxonomy" id="869718"/>
    <lineage>
        <taxon>Bacteria</taxon>
        <taxon>Pseudomonadati</taxon>
        <taxon>Bacteroidota</taxon>
        <taxon>Sphingobacteriia</taxon>
        <taxon>Sphingobacteriales</taxon>
        <taxon>Sphingobacteriaceae</taxon>
        <taxon>Mucilaginibacter</taxon>
    </lineage>
</organism>
<sequence length="57" mass="6753">MQINYFIVGTVITLLIVLMIWIVKTNLKDKKGFERQIINRELKSREHPKPQKAEKAM</sequence>
<comment type="caution">
    <text evidence="2">The sequence shown here is derived from an EMBL/GenBank/DDBJ whole genome shotgun (WGS) entry which is preliminary data.</text>
</comment>
<evidence type="ECO:0000313" key="2">
    <source>
        <dbReference type="EMBL" id="MFC0513916.1"/>
    </source>
</evidence>
<dbReference type="EMBL" id="JBHLTS010000018">
    <property type="protein sequence ID" value="MFC0513916.1"/>
    <property type="molecule type" value="Genomic_DNA"/>
</dbReference>
<evidence type="ECO:0000256" key="1">
    <source>
        <dbReference type="SAM" id="Phobius"/>
    </source>
</evidence>
<reference evidence="2 3" key="1">
    <citation type="submission" date="2024-09" db="EMBL/GenBank/DDBJ databases">
        <authorList>
            <person name="Sun Q."/>
            <person name="Mori K."/>
        </authorList>
    </citation>
    <scope>NUCLEOTIDE SEQUENCE [LARGE SCALE GENOMIC DNA]</scope>
    <source>
        <strain evidence="2 3">NCAIM B.02415</strain>
    </source>
</reference>
<keyword evidence="3" id="KW-1185">Reference proteome</keyword>